<dbReference type="Proteomes" id="UP000051952">
    <property type="component" value="Unassembled WGS sequence"/>
</dbReference>
<dbReference type="VEuPathDB" id="TriTrypDB:BSAL_01815c"/>
<sequence>MWALMSSQYDVYVTASDIPGDVLTHIHSLAEDNQKFERNAAVVKAMSKKDQERFEDCYLLALSLLFRPAGDVTKLSGKEIALFTQAGVLTDDACWHYFDAADMPEGCVRVGDIKYRDSNSREVILIASKVGRFRMAQQPLFRMAYGFGVLESAVSWQRYRVVVAEYASIVLAGHKGRKLR</sequence>
<feature type="non-terminal residue" evidence="1">
    <location>
        <position position="180"/>
    </location>
</feature>
<organism evidence="1 2">
    <name type="scientific">Bodo saltans</name>
    <name type="common">Flagellated protozoan</name>
    <dbReference type="NCBI Taxonomy" id="75058"/>
    <lineage>
        <taxon>Eukaryota</taxon>
        <taxon>Discoba</taxon>
        <taxon>Euglenozoa</taxon>
        <taxon>Kinetoplastea</taxon>
        <taxon>Metakinetoplastina</taxon>
        <taxon>Eubodonida</taxon>
        <taxon>Bodonidae</taxon>
        <taxon>Bodo</taxon>
    </lineage>
</organism>
<evidence type="ECO:0000313" key="2">
    <source>
        <dbReference type="Proteomes" id="UP000051952"/>
    </source>
</evidence>
<protein>
    <submittedName>
        <fullName evidence="1">Uncharacterized protein</fullName>
    </submittedName>
</protein>
<accession>A0A0S4KK67</accession>
<reference evidence="2" key="1">
    <citation type="submission" date="2015-09" db="EMBL/GenBank/DDBJ databases">
        <authorList>
            <consortium name="Pathogen Informatics"/>
        </authorList>
    </citation>
    <scope>NUCLEOTIDE SEQUENCE [LARGE SCALE GENOMIC DNA]</scope>
    <source>
        <strain evidence="2">Lake Konstanz</strain>
    </source>
</reference>
<proteinExistence type="predicted"/>
<dbReference type="AlphaFoldDB" id="A0A0S4KK67"/>
<name>A0A0S4KK67_BODSA</name>
<gene>
    <name evidence="1" type="ORF">BSAL_01815c</name>
</gene>
<evidence type="ECO:0000313" key="1">
    <source>
        <dbReference type="EMBL" id="CUI14976.1"/>
    </source>
</evidence>
<keyword evidence="2" id="KW-1185">Reference proteome</keyword>
<dbReference type="EMBL" id="CYKH01001743">
    <property type="protein sequence ID" value="CUI14976.1"/>
    <property type="molecule type" value="Genomic_DNA"/>
</dbReference>